<dbReference type="PROSITE" id="PS51891">
    <property type="entry name" value="CENP_V_GFA"/>
    <property type="match status" value="1"/>
</dbReference>
<keyword evidence="4" id="KW-0456">Lyase</keyword>
<proteinExistence type="inferred from homology"/>
<keyword evidence="3" id="KW-0862">Zinc</keyword>
<accession>A0A520LL38</accession>
<protein>
    <submittedName>
        <fullName evidence="6">GFA family protein</fullName>
    </submittedName>
</protein>
<dbReference type="PANTHER" id="PTHR33337:SF40">
    <property type="entry name" value="CENP-V_GFA DOMAIN-CONTAINING PROTEIN-RELATED"/>
    <property type="match status" value="1"/>
</dbReference>
<dbReference type="Pfam" id="PF04828">
    <property type="entry name" value="GFA"/>
    <property type="match status" value="1"/>
</dbReference>
<dbReference type="GO" id="GO:0016846">
    <property type="term" value="F:carbon-sulfur lyase activity"/>
    <property type="evidence" value="ECO:0007669"/>
    <property type="project" value="InterPro"/>
</dbReference>
<evidence type="ECO:0000259" key="5">
    <source>
        <dbReference type="PROSITE" id="PS51891"/>
    </source>
</evidence>
<sequence>MVRGRCECSLIKFKVTDSIKSLSYCHCGQCRRLHGAAYASWVRIDTKSLHILAGGNHLKIYASSNELNRYFCANCGSSIMCRPKVDETRSWLALGILDGVFDLPEGEHMFFDSRPAWDNTEYTCTKWTGFPESWSGYAD</sequence>
<evidence type="ECO:0000256" key="2">
    <source>
        <dbReference type="ARBA" id="ARBA00022723"/>
    </source>
</evidence>
<comment type="similarity">
    <text evidence="1">Belongs to the Gfa family.</text>
</comment>
<reference evidence="6 7" key="1">
    <citation type="submission" date="2019-02" db="EMBL/GenBank/DDBJ databases">
        <title>Prokaryotic population dynamics and viral predation in marine succession experiment using metagenomics: the confinement effect.</title>
        <authorList>
            <person name="Haro-Moreno J.M."/>
            <person name="Rodriguez-Valera F."/>
            <person name="Lopez-Perez M."/>
        </authorList>
    </citation>
    <scope>NUCLEOTIDE SEQUENCE [LARGE SCALE GENOMIC DNA]</scope>
    <source>
        <strain evidence="6">MED-G169</strain>
    </source>
</reference>
<evidence type="ECO:0000256" key="4">
    <source>
        <dbReference type="ARBA" id="ARBA00023239"/>
    </source>
</evidence>
<comment type="caution">
    <text evidence="6">The sequence shown here is derived from an EMBL/GenBank/DDBJ whole genome shotgun (WGS) entry which is preliminary data.</text>
</comment>
<keyword evidence="2" id="KW-0479">Metal-binding</keyword>
<evidence type="ECO:0000256" key="1">
    <source>
        <dbReference type="ARBA" id="ARBA00005495"/>
    </source>
</evidence>
<organism evidence="6 7">
    <name type="scientific">SAR92 clade bacterium</name>
    <dbReference type="NCBI Taxonomy" id="2315479"/>
    <lineage>
        <taxon>Bacteria</taxon>
        <taxon>Pseudomonadati</taxon>
        <taxon>Pseudomonadota</taxon>
        <taxon>Gammaproteobacteria</taxon>
        <taxon>Cellvibrionales</taxon>
        <taxon>Porticoccaceae</taxon>
        <taxon>SAR92 clade</taxon>
    </lineage>
</organism>
<evidence type="ECO:0000313" key="7">
    <source>
        <dbReference type="Proteomes" id="UP000318148"/>
    </source>
</evidence>
<gene>
    <name evidence="6" type="ORF">EVB02_03645</name>
</gene>
<dbReference type="InterPro" id="IPR011057">
    <property type="entry name" value="Mss4-like_sf"/>
</dbReference>
<dbReference type="SUPFAM" id="SSF51316">
    <property type="entry name" value="Mss4-like"/>
    <property type="match status" value="1"/>
</dbReference>
<dbReference type="GO" id="GO:0046872">
    <property type="term" value="F:metal ion binding"/>
    <property type="evidence" value="ECO:0007669"/>
    <property type="project" value="UniProtKB-KW"/>
</dbReference>
<evidence type="ECO:0000313" key="6">
    <source>
        <dbReference type="EMBL" id="RZO05072.1"/>
    </source>
</evidence>
<dbReference type="AlphaFoldDB" id="A0A520LL38"/>
<dbReference type="EMBL" id="SHBO01000048">
    <property type="protein sequence ID" value="RZO05072.1"/>
    <property type="molecule type" value="Genomic_DNA"/>
</dbReference>
<evidence type="ECO:0000256" key="3">
    <source>
        <dbReference type="ARBA" id="ARBA00022833"/>
    </source>
</evidence>
<dbReference type="InterPro" id="IPR006913">
    <property type="entry name" value="CENP-V/GFA"/>
</dbReference>
<dbReference type="Proteomes" id="UP000318148">
    <property type="component" value="Unassembled WGS sequence"/>
</dbReference>
<feature type="domain" description="CENP-V/GFA" evidence="5">
    <location>
        <begin position="2"/>
        <end position="118"/>
    </location>
</feature>
<dbReference type="Gene3D" id="3.90.1590.10">
    <property type="entry name" value="glutathione-dependent formaldehyde- activating enzyme (gfa)"/>
    <property type="match status" value="1"/>
</dbReference>
<dbReference type="PANTHER" id="PTHR33337">
    <property type="entry name" value="GFA DOMAIN-CONTAINING PROTEIN"/>
    <property type="match status" value="1"/>
</dbReference>
<name>A0A520LL38_9GAMM</name>